<dbReference type="Gene3D" id="3.40.50.1000">
    <property type="entry name" value="HAD superfamily/HAD-like"/>
    <property type="match status" value="1"/>
</dbReference>
<dbReference type="PANTHER" id="PTHR43079">
    <property type="entry name" value="PROBABLE CADMIUM/ZINC-TRANSPORTING ATPASE HMA1"/>
    <property type="match status" value="1"/>
</dbReference>
<dbReference type="AlphaFoldDB" id="A0A0X8FJT6"/>
<protein>
    <submittedName>
        <fullName evidence="13">ATPase</fullName>
    </submittedName>
</protein>
<gene>
    <name evidence="13" type="ORF">AWM75_00935</name>
</gene>
<evidence type="ECO:0000256" key="7">
    <source>
        <dbReference type="ARBA" id="ARBA00022842"/>
    </source>
</evidence>
<sequence>MFNFLIKQRSGRFLLIGTILLLAGFMLSFNQPILSNICYYFAIFFLGFFAAKNAILSTIENKSLNVDLLMVLAALGAVAIDYASEGAMLLFIFALAENLEAYANGKSTASIEALMSQVPNTAQKLGPNGEVVTVLTEDLKKGDVVVVSKGQQLPIDGILDRSSQVNEAALTGESVPVHKEAGEEVFAGTINEGNVFHITVSKLASETVFSNIIRMVEEAQGRPSRVSSLIDRIESKYVVGVLIAVPIFIGLLYYVVGLDFQTAFYRGMVFLTVASPCALVASATPATLSAISNGARNGVLTKGGASFEALSQMTQLFTDKTGTLTFGDFKVVDYQADDQVIAEVVYMEQQSSHPIAEAIVNHFNTIDLSQVDTSQAVEEVAGKGVKKGTIKVGKPSAFADYDDPHHYRDQLHGGHTSIFVAQGQEIVGFFSLADQVRPTALEAVPAFQAAGVKVDILTGDNESVTSQVAKQVGADNYYASLLPEDKINHVNQAQAAGTEMVGMIGDGINDAPALAAADIGIAMGSGSSVAMESADVVIVKNDLSKLYYSYRLSQKLAKLIKQNIIFAVGVIILLVVFNLFGLISLPLAVVCHEGSTILVIFNGLRLLKQNDDSSQKDIQLKKIFEQEQRA</sequence>
<dbReference type="NCBIfam" id="TIGR01525">
    <property type="entry name" value="ATPase-IB_hvy"/>
    <property type="match status" value="1"/>
</dbReference>
<evidence type="ECO:0000256" key="4">
    <source>
        <dbReference type="ARBA" id="ARBA00022723"/>
    </source>
</evidence>
<evidence type="ECO:0000256" key="9">
    <source>
        <dbReference type="ARBA" id="ARBA00022989"/>
    </source>
</evidence>
<dbReference type="KEGG" id="auh:AWM75_00935"/>
<dbReference type="InterPro" id="IPR018303">
    <property type="entry name" value="ATPase_P-typ_P_site"/>
</dbReference>
<dbReference type="InterPro" id="IPR051949">
    <property type="entry name" value="Cation_Transport_ATPase"/>
</dbReference>
<dbReference type="NCBIfam" id="TIGR01494">
    <property type="entry name" value="ATPase_P-type"/>
    <property type="match status" value="1"/>
</dbReference>
<evidence type="ECO:0000256" key="2">
    <source>
        <dbReference type="ARBA" id="ARBA00006024"/>
    </source>
</evidence>
<evidence type="ECO:0000256" key="10">
    <source>
        <dbReference type="ARBA" id="ARBA00023136"/>
    </source>
</evidence>
<dbReference type="Gene3D" id="3.40.1110.10">
    <property type="entry name" value="Calcium-transporting ATPase, cytoplasmic domain N"/>
    <property type="match status" value="1"/>
</dbReference>
<dbReference type="InterPro" id="IPR023298">
    <property type="entry name" value="ATPase_P-typ_TM_dom_sf"/>
</dbReference>
<keyword evidence="6 11" id="KW-0067">ATP-binding</keyword>
<dbReference type="InterPro" id="IPR001757">
    <property type="entry name" value="P_typ_ATPase"/>
</dbReference>
<feature type="transmembrane region" description="Helical" evidence="11">
    <location>
        <begin position="37"/>
        <end position="56"/>
    </location>
</feature>
<dbReference type="InterPro" id="IPR023214">
    <property type="entry name" value="HAD_sf"/>
</dbReference>
<dbReference type="InterPro" id="IPR008250">
    <property type="entry name" value="ATPase_P-typ_transduc_dom_A_sf"/>
</dbReference>
<dbReference type="SUPFAM" id="SSF81665">
    <property type="entry name" value="Calcium ATPase, transmembrane domain M"/>
    <property type="match status" value="1"/>
</dbReference>
<feature type="transmembrane region" description="Helical" evidence="11">
    <location>
        <begin position="564"/>
        <end position="589"/>
    </location>
</feature>
<evidence type="ECO:0000313" key="13">
    <source>
        <dbReference type="EMBL" id="AMB98645.1"/>
    </source>
</evidence>
<keyword evidence="8" id="KW-1278">Translocase</keyword>
<evidence type="ECO:0000256" key="5">
    <source>
        <dbReference type="ARBA" id="ARBA00022741"/>
    </source>
</evidence>
<evidence type="ECO:0000256" key="6">
    <source>
        <dbReference type="ARBA" id="ARBA00022840"/>
    </source>
</evidence>
<keyword evidence="7" id="KW-0460">Magnesium</keyword>
<feature type="transmembrane region" description="Helical" evidence="11">
    <location>
        <begin position="237"/>
        <end position="256"/>
    </location>
</feature>
<dbReference type="Pfam" id="PF00702">
    <property type="entry name" value="Hydrolase"/>
    <property type="match status" value="1"/>
</dbReference>
<keyword evidence="11" id="KW-1003">Cell membrane</keyword>
<dbReference type="InterPro" id="IPR027256">
    <property type="entry name" value="P-typ_ATPase_IB"/>
</dbReference>
<dbReference type="GO" id="GO:0016887">
    <property type="term" value="F:ATP hydrolysis activity"/>
    <property type="evidence" value="ECO:0007669"/>
    <property type="project" value="InterPro"/>
</dbReference>
<feature type="transmembrane region" description="Helical" evidence="11">
    <location>
        <begin position="12"/>
        <end position="30"/>
    </location>
</feature>
<dbReference type="EMBL" id="CP014163">
    <property type="protein sequence ID" value="AMB98645.1"/>
    <property type="molecule type" value="Genomic_DNA"/>
</dbReference>
<dbReference type="PRINTS" id="PR00120">
    <property type="entry name" value="HATPASE"/>
</dbReference>
<keyword evidence="3 11" id="KW-0812">Transmembrane</keyword>
<evidence type="ECO:0000256" key="1">
    <source>
        <dbReference type="ARBA" id="ARBA00004141"/>
    </source>
</evidence>
<dbReference type="InterPro" id="IPR044492">
    <property type="entry name" value="P_typ_ATPase_HD_dom"/>
</dbReference>
<dbReference type="PROSITE" id="PS01229">
    <property type="entry name" value="COF_2"/>
    <property type="match status" value="1"/>
</dbReference>
<dbReference type="PANTHER" id="PTHR43079:SF1">
    <property type="entry name" value="CADMIUM_ZINC-TRANSPORTING ATPASE HMA1, CHLOROPLASTIC-RELATED"/>
    <property type="match status" value="1"/>
</dbReference>
<dbReference type="SFLD" id="SFLDF00027">
    <property type="entry name" value="p-type_atpase"/>
    <property type="match status" value="1"/>
</dbReference>
<dbReference type="SUPFAM" id="SSF81653">
    <property type="entry name" value="Calcium ATPase, transduction domain A"/>
    <property type="match status" value="1"/>
</dbReference>
<feature type="transmembrane region" description="Helical" evidence="11">
    <location>
        <begin position="268"/>
        <end position="288"/>
    </location>
</feature>
<evidence type="ECO:0000256" key="11">
    <source>
        <dbReference type="RuleBase" id="RU362081"/>
    </source>
</evidence>
<organism evidence="13 14">
    <name type="scientific">Aerococcus urinaehominis</name>
    <dbReference type="NCBI Taxonomy" id="128944"/>
    <lineage>
        <taxon>Bacteria</taxon>
        <taxon>Bacillati</taxon>
        <taxon>Bacillota</taxon>
        <taxon>Bacilli</taxon>
        <taxon>Lactobacillales</taxon>
        <taxon>Aerococcaceae</taxon>
        <taxon>Aerococcus</taxon>
    </lineage>
</organism>
<keyword evidence="9 11" id="KW-1133">Transmembrane helix</keyword>
<dbReference type="Pfam" id="PF00122">
    <property type="entry name" value="E1-E2_ATPase"/>
    <property type="match status" value="1"/>
</dbReference>
<dbReference type="GO" id="GO:0019829">
    <property type="term" value="F:ATPase-coupled monoatomic cation transmembrane transporter activity"/>
    <property type="evidence" value="ECO:0007669"/>
    <property type="project" value="InterPro"/>
</dbReference>
<reference evidence="14" key="2">
    <citation type="submission" date="2016-01" db="EMBL/GenBank/DDBJ databases">
        <title>Six Aerococcus type strain genome sequencing and assembly using PacBio and Illumina Hiseq.</title>
        <authorList>
            <person name="Carkaci D."/>
            <person name="Dargis R."/>
            <person name="Nielsen X.C."/>
            <person name="Skovgaard O."/>
            <person name="Fuursted K."/>
            <person name="Christensen J.J."/>
        </authorList>
    </citation>
    <scope>NUCLEOTIDE SEQUENCE [LARGE SCALE GENOMIC DNA]</scope>
    <source>
        <strain evidence="14">CCUG42038B</strain>
    </source>
</reference>
<evidence type="ECO:0000313" key="14">
    <source>
        <dbReference type="Proteomes" id="UP000062260"/>
    </source>
</evidence>
<evidence type="ECO:0000259" key="12">
    <source>
        <dbReference type="Pfam" id="PF00122"/>
    </source>
</evidence>
<keyword evidence="10 11" id="KW-0472">Membrane</keyword>
<evidence type="ECO:0000256" key="3">
    <source>
        <dbReference type="ARBA" id="ARBA00022692"/>
    </source>
</evidence>
<feature type="domain" description="P-type ATPase A" evidence="12">
    <location>
        <begin position="118"/>
        <end position="217"/>
    </location>
</feature>
<dbReference type="GO" id="GO:0046872">
    <property type="term" value="F:metal ion binding"/>
    <property type="evidence" value="ECO:0007669"/>
    <property type="project" value="UniProtKB-KW"/>
</dbReference>
<feature type="transmembrane region" description="Helical" evidence="11">
    <location>
        <begin position="68"/>
        <end position="96"/>
    </location>
</feature>
<dbReference type="InterPro" id="IPR023299">
    <property type="entry name" value="ATPase_P-typ_cyto_dom_N"/>
</dbReference>
<dbReference type="RefSeq" id="WP_067977304.1">
    <property type="nucleotide sequence ID" value="NZ_CP014163.1"/>
</dbReference>
<evidence type="ECO:0000256" key="8">
    <source>
        <dbReference type="ARBA" id="ARBA00022967"/>
    </source>
</evidence>
<dbReference type="InterPro" id="IPR059000">
    <property type="entry name" value="ATPase_P-type_domA"/>
</dbReference>
<dbReference type="GO" id="GO:0005886">
    <property type="term" value="C:plasma membrane"/>
    <property type="evidence" value="ECO:0007669"/>
    <property type="project" value="UniProtKB-SubCell"/>
</dbReference>
<keyword evidence="5 11" id="KW-0547">Nucleotide-binding</keyword>
<dbReference type="SUPFAM" id="SSF56784">
    <property type="entry name" value="HAD-like"/>
    <property type="match status" value="1"/>
</dbReference>
<dbReference type="STRING" id="128944.AWM75_00935"/>
<dbReference type="InterPro" id="IPR036412">
    <property type="entry name" value="HAD-like_sf"/>
</dbReference>
<reference evidence="13 14" key="1">
    <citation type="journal article" date="2016" name="Genome Announc.">
        <title>Complete Genome Sequences of Aerococcus christensenii CCUG 28831T, Aerococcus sanguinicola CCUG 43001T, Aerococcus urinae CCUG 36881T, Aerococcus urinaeequi CCUG 28094T, Aerococcus urinaehominis CCUG 42038 BT, and Aerococcus viridans CCUG 4311T.</title>
        <authorList>
            <person name="Carkaci D."/>
            <person name="Dargis R."/>
            <person name="Nielsen X.C."/>
            <person name="Skovgaard O."/>
            <person name="Fuursted K."/>
            <person name="Christensen J.J."/>
        </authorList>
    </citation>
    <scope>NUCLEOTIDE SEQUENCE [LARGE SCALE GENOMIC DNA]</scope>
    <source>
        <strain evidence="13 14">CCUG42038B</strain>
    </source>
</reference>
<dbReference type="SFLD" id="SFLDG00002">
    <property type="entry name" value="C1.7:_P-type_atpase_like"/>
    <property type="match status" value="1"/>
</dbReference>
<dbReference type="SFLD" id="SFLDS00003">
    <property type="entry name" value="Haloacid_Dehalogenase"/>
    <property type="match status" value="1"/>
</dbReference>
<comment type="subcellular location">
    <subcellularLocation>
        <location evidence="11">Cell membrane</location>
    </subcellularLocation>
    <subcellularLocation>
        <location evidence="1">Membrane</location>
        <topology evidence="1">Multi-pass membrane protein</topology>
    </subcellularLocation>
</comment>
<dbReference type="Proteomes" id="UP000062260">
    <property type="component" value="Chromosome"/>
</dbReference>
<name>A0A0X8FJT6_9LACT</name>
<proteinExistence type="inferred from homology"/>
<comment type="similarity">
    <text evidence="2 11">Belongs to the cation transport ATPase (P-type) (TC 3.A.3) family. Type IB subfamily.</text>
</comment>
<keyword evidence="14" id="KW-1185">Reference proteome</keyword>
<accession>A0A0X8FJT6</accession>
<dbReference type="PROSITE" id="PS00154">
    <property type="entry name" value="ATPASE_E1_E2"/>
    <property type="match status" value="1"/>
</dbReference>
<dbReference type="GO" id="GO:0005524">
    <property type="term" value="F:ATP binding"/>
    <property type="evidence" value="ECO:0007669"/>
    <property type="project" value="UniProtKB-UniRule"/>
</dbReference>
<dbReference type="Gene3D" id="2.70.150.10">
    <property type="entry name" value="Calcium-transporting ATPase, cytoplasmic transduction domain A"/>
    <property type="match status" value="1"/>
</dbReference>
<keyword evidence="4 11" id="KW-0479">Metal-binding</keyword>
<dbReference type="OrthoDB" id="9813266at2"/>
<dbReference type="PRINTS" id="PR00119">
    <property type="entry name" value="CATATPASE"/>
</dbReference>